<dbReference type="Proteomes" id="UP000612009">
    <property type="component" value="Unassembled WGS sequence"/>
</dbReference>
<keyword evidence="1" id="KW-1133">Transmembrane helix</keyword>
<organism evidence="2 3">
    <name type="scientific">Candidatus Argoarchaeum ethanivorans</name>
    <dbReference type="NCBI Taxonomy" id="2608793"/>
    <lineage>
        <taxon>Archaea</taxon>
        <taxon>Methanobacteriati</taxon>
        <taxon>Methanobacteriota</taxon>
        <taxon>Stenosarchaea group</taxon>
        <taxon>Methanomicrobia</taxon>
        <taxon>Methanosarcinales</taxon>
        <taxon>Methanosarcinales incertae sedis</taxon>
        <taxon>GOM Arc I cluster</taxon>
        <taxon>Candidatus Argoarchaeum</taxon>
    </lineage>
</organism>
<dbReference type="AlphaFoldDB" id="A0A811TJ14"/>
<proteinExistence type="predicted"/>
<evidence type="ECO:0000313" key="2">
    <source>
        <dbReference type="EMBL" id="CAD6494826.1"/>
    </source>
</evidence>
<name>A0A811TJ14_9EURY</name>
<feature type="transmembrane region" description="Helical" evidence="1">
    <location>
        <begin position="12"/>
        <end position="31"/>
    </location>
</feature>
<evidence type="ECO:0000256" key="1">
    <source>
        <dbReference type="SAM" id="Phobius"/>
    </source>
</evidence>
<keyword evidence="1" id="KW-0472">Membrane</keyword>
<protein>
    <submittedName>
        <fullName evidence="2">Uncharacterized protein</fullName>
    </submittedName>
</protein>
<reference evidence="2" key="1">
    <citation type="submission" date="2020-10" db="EMBL/GenBank/DDBJ databases">
        <authorList>
            <person name="Hahn C.J."/>
            <person name="Laso-Perez R."/>
            <person name="Vulcano F."/>
            <person name="Vaziourakis K.-M."/>
            <person name="Stokke R."/>
            <person name="Steen I.H."/>
            <person name="Teske A."/>
            <person name="Boetius A."/>
            <person name="Liebeke M."/>
            <person name="Amann R."/>
            <person name="Knittel K."/>
        </authorList>
    </citation>
    <scope>NUCLEOTIDE SEQUENCE</scope>
    <source>
        <strain evidence="2">Gfbio:e3339647-f889-4370-9287-4fb5cb688e4c:AG392J18_GoMArc1</strain>
    </source>
</reference>
<comment type="caution">
    <text evidence="2">The sequence shown here is derived from an EMBL/GenBank/DDBJ whole genome shotgun (WGS) entry which is preliminary data.</text>
</comment>
<sequence>MDNKADYFVRESVIVLGFLSGLWIAVGIDPLAEVFKALATIINTLNPDSGFGFLFFVIPIIILFCSILGTYFMGGKLGLVAVGCGFFGGLLILISPIISAILFILGTGVGIVAVNVKTDVELGF</sequence>
<keyword evidence="1" id="KW-0812">Transmembrane</keyword>
<evidence type="ECO:0000313" key="3">
    <source>
        <dbReference type="Proteomes" id="UP000612009"/>
    </source>
</evidence>
<feature type="transmembrane region" description="Helical" evidence="1">
    <location>
        <begin position="51"/>
        <end position="72"/>
    </location>
</feature>
<dbReference type="EMBL" id="CAJHIR010000085">
    <property type="protein sequence ID" value="CAD6494826.1"/>
    <property type="molecule type" value="Genomic_DNA"/>
</dbReference>
<gene>
    <name evidence="2" type="ORF">LAKADJCE_00953</name>
</gene>
<accession>A0A811TJ14</accession>
<feature type="transmembrane region" description="Helical" evidence="1">
    <location>
        <begin position="79"/>
        <end position="105"/>
    </location>
</feature>